<dbReference type="RefSeq" id="XP_030834426.1">
    <property type="nucleotide sequence ID" value="XM_030978566.1"/>
</dbReference>
<dbReference type="Pfam" id="PF02210">
    <property type="entry name" value="Laminin_G_2"/>
    <property type="match status" value="6"/>
</dbReference>
<name>A0A7M7PPW3_STRPU</name>
<dbReference type="GO" id="GO:0016020">
    <property type="term" value="C:membrane"/>
    <property type="evidence" value="ECO:0007669"/>
    <property type="project" value="UniProtKB-SubCell"/>
</dbReference>
<dbReference type="EnsemblMetazoa" id="XM_030978569">
    <property type="protein sequence ID" value="XP_030834429"/>
    <property type="gene ID" value="LOC581904"/>
</dbReference>
<dbReference type="InParanoid" id="A0A7M7PPW3"/>
<organism evidence="7 8">
    <name type="scientific">Strongylocentrotus purpuratus</name>
    <name type="common">Purple sea urchin</name>
    <dbReference type="NCBI Taxonomy" id="7668"/>
    <lineage>
        <taxon>Eukaryota</taxon>
        <taxon>Metazoa</taxon>
        <taxon>Echinodermata</taxon>
        <taxon>Eleutherozoa</taxon>
        <taxon>Echinozoa</taxon>
        <taxon>Echinoidea</taxon>
        <taxon>Euechinoidea</taxon>
        <taxon>Echinacea</taxon>
        <taxon>Camarodonta</taxon>
        <taxon>Echinidea</taxon>
        <taxon>Strongylocentrotidae</taxon>
        <taxon>Strongylocentrotus</taxon>
    </lineage>
</organism>
<evidence type="ECO:0000256" key="2">
    <source>
        <dbReference type="PROSITE-ProRule" id="PRU00076"/>
    </source>
</evidence>
<dbReference type="SMART" id="SM00179">
    <property type="entry name" value="EGF_CA"/>
    <property type="match status" value="3"/>
</dbReference>
<dbReference type="KEGG" id="spu:581904"/>
<sequence>MCERKGLIMKPSIAIWKSKLLLLIIIALSWQTAMSIRFLGTENTFARYEEWNRTVNGTLKFEFKTERRDALLLYTDDGGTGSKFFLELVLENAQLQLRFRIRNKARTIIIGEELSSNTWHKVTLMKSPEECVIILNGERKSGAIPDGQASLTGSSDLFIGGVPRILPLTYISHPEVKFLNRFEGHVRNLVYLVSERPKRWYRPESMAANGIDEDPSDLCGSDDFCRNQGLCVSSDADAECDCSGTGYTGLTCETPLIPQTQSEEAPDEKEGKTATSATFDGNTYISYSLIKKKISNNRDEVLFEFRTQSPAGLILSVGEEYDYIYAAMNGGRIEIAINLGSGEYREFITARRGQSGFIDNEWHKVRITRENTEVTIRVDESIMATGNTEGDFMRLGATREFLVGGAANPELVPGYREVSQNFRGNLRDVVYNGEDFMLELLELAISGDDFTQVFGDITFTTEDVDAIDPITFLSEESFLLLPKWMAKTEGTLSLSFRTNEPSGVIMYNRGADHITDFFALELMDGYLHLILDLGSGSIRYRADSLPLNDGLWHSVLLYRHHNRGTLQIDNEDPGKFNVGGTSKHLNLVDHLVLGGIDFVNDSNFLPMDLYSGALRRGYVGCLKNLVLQGTSIDLPSYALRQHTGNEIGVYCRDEEGQCPSTPCSHEGTCTEGWNRYICDCRITGYTGKTCDEEVARLSFNGNQYMRITVSANSRSKVEDIFLRFRTRFPDGLLVATSSDNVIDMLMVEVKQGLIRVITNYGIGQTMITAGHGLDDNRWHAVHVQRRDDRLMVTVDNTDRAEAFNITYGVSENFQSGILDYHYIEVGGVANRESMPDNPLNFVGHMEQFLYNNQPYFDMAKARDLDYIRLNATFGEKMSQRPKVNPFTFRTKEVFVQLETPDSYPALTLFFHFKTTESNGLLLYSSGGRTDFISVGLVEGQIQYAFNMGAGPVKIHANTPHMLNDNKWHEVSVSKNSGGRHVLQVDNSMSIAQPSPKARHLDLTENLYVGGVSTDMYEDLQSGVEARVGFQGCFASLEVNGRKQDLEDSAISIEMDKSNLKRGCEDNGDLCLADVCANGGLCIPGWNGYSCDCRMTSFSGVNCSGVSTSFGYGTGGGVISLEIPESQWLRTDHDDLSMGMATRSANAIIARIDSATSDDYIEMELVNGYLWTMYNFGSADHMISDDTNRINDGSYHVIHFSRTGANASLQIDQYARIHKTPKGKQSTFFDDQAIINLGGRGEMSDSKRKRRRRAPASSQFEGMMSGLSYNDMRVLDMAASDDPRVVLSGNVGELENPENYIYGTPIPTTSDESTIYRITTTRKTPVLPPILNVSSTANSDLTSPTKITMSIAPTSDGEYTPDDQDIIFVTGSGCMSDVPEDCTPQAAVTPRGEDIFVPGETMSTPPPDKPGAPVTTESASPMSPQPLPPSSTEPGSGCDDDDEDCMTASGENSGTKPSPTKDFTFTPVDATGVTVAGSTPQSGASQGNNGFDFLGEAGLVVGAVSAAAVIFILVILAIYKFKNRNEGSYQINESRNYDYEATRTSLLPATATNGTLPSKPKPSLPPEYATKEWYV</sequence>
<evidence type="ECO:0000256" key="1">
    <source>
        <dbReference type="ARBA" id="ARBA00023157"/>
    </source>
</evidence>
<dbReference type="Proteomes" id="UP000007110">
    <property type="component" value="Unassembled WGS sequence"/>
</dbReference>
<feature type="compositionally biased region" description="Polar residues" evidence="3">
    <location>
        <begin position="1448"/>
        <end position="1462"/>
    </location>
</feature>
<dbReference type="PROSITE" id="PS50025">
    <property type="entry name" value="LAM_G_DOMAIN"/>
    <property type="match status" value="6"/>
</dbReference>
<dbReference type="CDD" id="cd00054">
    <property type="entry name" value="EGF_CA"/>
    <property type="match status" value="2"/>
</dbReference>
<keyword evidence="2" id="KW-0245">EGF-like domain</keyword>
<feature type="domain" description="Laminin G" evidence="5">
    <location>
        <begin position="274"/>
        <end position="458"/>
    </location>
</feature>
<dbReference type="SMART" id="SM00181">
    <property type="entry name" value="EGF"/>
    <property type="match status" value="3"/>
</dbReference>
<evidence type="ECO:0000259" key="5">
    <source>
        <dbReference type="PROSITE" id="PS50025"/>
    </source>
</evidence>
<dbReference type="InterPro" id="IPR050372">
    <property type="entry name" value="Neurexin-related_CASP"/>
</dbReference>
<feature type="region of interest" description="Disordered" evidence="3">
    <location>
        <begin position="1238"/>
        <end position="1257"/>
    </location>
</feature>
<dbReference type="InterPro" id="IPR000742">
    <property type="entry name" value="EGF"/>
</dbReference>
<feature type="region of interest" description="Disordered" evidence="3">
    <location>
        <begin position="1549"/>
        <end position="1568"/>
    </location>
</feature>
<evidence type="ECO:0000313" key="8">
    <source>
        <dbReference type="Proteomes" id="UP000007110"/>
    </source>
</evidence>
<dbReference type="OrthoDB" id="6275838at2759"/>
<dbReference type="GeneID" id="115917961"/>
<dbReference type="Gene3D" id="2.60.120.200">
    <property type="match status" value="6"/>
</dbReference>
<dbReference type="GO" id="GO:0005509">
    <property type="term" value="F:calcium ion binding"/>
    <property type="evidence" value="ECO:0007669"/>
    <property type="project" value="InterPro"/>
</dbReference>
<feature type="transmembrane region" description="Helical" evidence="4">
    <location>
        <begin position="1496"/>
        <end position="1518"/>
    </location>
</feature>
<feature type="domain" description="Laminin G" evidence="5">
    <location>
        <begin position="694"/>
        <end position="878"/>
    </location>
</feature>
<reference evidence="7" key="2">
    <citation type="submission" date="2021-01" db="UniProtKB">
        <authorList>
            <consortium name="EnsemblMetazoa"/>
        </authorList>
    </citation>
    <scope>IDENTIFICATION</scope>
</reference>
<feature type="domain" description="Laminin G" evidence="5">
    <location>
        <begin position="468"/>
        <end position="651"/>
    </location>
</feature>
<dbReference type="RefSeq" id="XP_030854253.1">
    <property type="nucleotide sequence ID" value="XM_030998393.1"/>
</dbReference>
<dbReference type="GeneID" id="581904"/>
<keyword evidence="1" id="KW-1015">Disulfide bond</keyword>
<dbReference type="RefSeq" id="XP_030834429.1">
    <property type="nucleotide sequence ID" value="XM_030978569.1"/>
</dbReference>
<feature type="domain" description="Laminin G" evidence="5">
    <location>
        <begin position="1107"/>
        <end position="1290"/>
    </location>
</feature>
<feature type="domain" description="EGF-like" evidence="6">
    <location>
        <begin position="215"/>
        <end position="253"/>
    </location>
</feature>
<dbReference type="KEGG" id="spu:115917961"/>
<keyword evidence="4" id="KW-0472">Membrane</keyword>
<dbReference type="PROSITE" id="PS50026">
    <property type="entry name" value="EGF_3"/>
    <property type="match status" value="3"/>
</dbReference>
<dbReference type="RefSeq" id="XP_030854252.1">
    <property type="nucleotide sequence ID" value="XM_030998392.1"/>
</dbReference>
<feature type="domain" description="EGF-like" evidence="6">
    <location>
        <begin position="654"/>
        <end position="691"/>
    </location>
</feature>
<dbReference type="EnsemblMetazoa" id="XM_030978566">
    <property type="protein sequence ID" value="XP_030834426"/>
    <property type="gene ID" value="LOC581904"/>
</dbReference>
<dbReference type="InterPro" id="IPR001881">
    <property type="entry name" value="EGF-like_Ca-bd_dom"/>
</dbReference>
<evidence type="ECO:0000256" key="4">
    <source>
        <dbReference type="SAM" id="Phobius"/>
    </source>
</evidence>
<feature type="domain" description="Laminin G" evidence="5">
    <location>
        <begin position="884"/>
        <end position="1063"/>
    </location>
</feature>
<evidence type="ECO:0000256" key="3">
    <source>
        <dbReference type="SAM" id="MobiDB-lite"/>
    </source>
</evidence>
<dbReference type="EnsemblMetazoa" id="XM_030978574">
    <property type="protein sequence ID" value="XP_030834434"/>
    <property type="gene ID" value="LOC581904"/>
</dbReference>
<dbReference type="FunCoup" id="A0A7M7PPW3">
    <property type="interactions" value="694"/>
</dbReference>
<dbReference type="Gene3D" id="2.10.25.10">
    <property type="entry name" value="Laminin"/>
    <property type="match status" value="3"/>
</dbReference>
<dbReference type="CDD" id="cd00110">
    <property type="entry name" value="LamG"/>
    <property type="match status" value="6"/>
</dbReference>
<keyword evidence="8" id="KW-1185">Reference proteome</keyword>
<dbReference type="EnsemblMetazoa" id="XM_030998392">
    <property type="protein sequence ID" value="XP_030854252"/>
    <property type="gene ID" value="LOC115917961"/>
</dbReference>
<evidence type="ECO:0000259" key="6">
    <source>
        <dbReference type="PROSITE" id="PS50026"/>
    </source>
</evidence>
<evidence type="ECO:0000313" key="7">
    <source>
        <dbReference type="EnsemblMetazoa" id="XP_030854252"/>
    </source>
</evidence>
<dbReference type="OMA" id="IKFSLQC"/>
<protein>
    <submittedName>
        <fullName evidence="7">Uncharacterized protein</fullName>
    </submittedName>
</protein>
<dbReference type="EnsemblMetazoa" id="XM_030998393">
    <property type="protein sequence ID" value="XP_030854253"/>
    <property type="gene ID" value="LOC115917961"/>
</dbReference>
<comment type="caution">
    <text evidence="2">Lacks conserved residue(s) required for the propagation of feature annotation.</text>
</comment>
<feature type="domain" description="EGF-like" evidence="6">
    <location>
        <begin position="1066"/>
        <end position="1103"/>
    </location>
</feature>
<dbReference type="RefSeq" id="XP_030834434.1">
    <property type="nucleotide sequence ID" value="XM_030978574.1"/>
</dbReference>
<dbReference type="SUPFAM" id="SSF49899">
    <property type="entry name" value="Concanavalin A-like lectins/glucanases"/>
    <property type="match status" value="6"/>
</dbReference>
<proteinExistence type="predicted"/>
<keyword evidence="4" id="KW-1133">Transmembrane helix</keyword>
<reference evidence="8" key="1">
    <citation type="submission" date="2015-02" db="EMBL/GenBank/DDBJ databases">
        <title>Genome sequencing for Strongylocentrotus purpuratus.</title>
        <authorList>
            <person name="Murali S."/>
            <person name="Liu Y."/>
            <person name="Vee V."/>
            <person name="English A."/>
            <person name="Wang M."/>
            <person name="Skinner E."/>
            <person name="Han Y."/>
            <person name="Muzny D.M."/>
            <person name="Worley K.C."/>
            <person name="Gibbs R.A."/>
        </authorList>
    </citation>
    <scope>NUCLEOTIDE SEQUENCE</scope>
</reference>
<dbReference type="CDD" id="cd00053">
    <property type="entry name" value="EGF"/>
    <property type="match status" value="1"/>
</dbReference>
<dbReference type="SMART" id="SM00282">
    <property type="entry name" value="LamG"/>
    <property type="match status" value="6"/>
</dbReference>
<dbReference type="PANTHER" id="PTHR15036:SF89">
    <property type="entry name" value="NEUREXIN 1, ISOFORM F"/>
    <property type="match status" value="1"/>
</dbReference>
<dbReference type="InterPro" id="IPR001791">
    <property type="entry name" value="Laminin_G"/>
</dbReference>
<feature type="region of interest" description="Disordered" evidence="3">
    <location>
        <begin position="1382"/>
        <end position="1465"/>
    </location>
</feature>
<dbReference type="Pfam" id="PF00008">
    <property type="entry name" value="EGF"/>
    <property type="match status" value="1"/>
</dbReference>
<dbReference type="InterPro" id="IPR013320">
    <property type="entry name" value="ConA-like_dom_sf"/>
</dbReference>
<accession>A0A7M7PPW3</accession>
<keyword evidence="4" id="KW-0812">Transmembrane</keyword>
<feature type="domain" description="Laminin G" evidence="5">
    <location>
        <begin position="35"/>
        <end position="219"/>
    </location>
</feature>
<dbReference type="PANTHER" id="PTHR15036">
    <property type="entry name" value="PIKACHURIN-LIKE PROTEIN"/>
    <property type="match status" value="1"/>
</dbReference>